<organism evidence="3 4">
    <name type="scientific">Galerina marginata (strain CBS 339.88)</name>
    <dbReference type="NCBI Taxonomy" id="685588"/>
    <lineage>
        <taxon>Eukaryota</taxon>
        <taxon>Fungi</taxon>
        <taxon>Dikarya</taxon>
        <taxon>Basidiomycota</taxon>
        <taxon>Agaricomycotina</taxon>
        <taxon>Agaricomycetes</taxon>
        <taxon>Agaricomycetidae</taxon>
        <taxon>Agaricales</taxon>
        <taxon>Agaricineae</taxon>
        <taxon>Strophariaceae</taxon>
        <taxon>Galerina</taxon>
    </lineage>
</organism>
<keyword evidence="1" id="KW-0677">Repeat</keyword>
<dbReference type="InterPro" id="IPR027417">
    <property type="entry name" value="P-loop_NTPase"/>
</dbReference>
<protein>
    <recommendedName>
        <fullName evidence="2">NACHT domain-containing protein</fullName>
    </recommendedName>
</protein>
<feature type="non-terminal residue" evidence="3">
    <location>
        <position position="1"/>
    </location>
</feature>
<evidence type="ECO:0000259" key="2">
    <source>
        <dbReference type="PROSITE" id="PS50837"/>
    </source>
</evidence>
<dbReference type="PANTHER" id="PTHR10039">
    <property type="entry name" value="AMELOGENIN"/>
    <property type="match status" value="1"/>
</dbReference>
<dbReference type="Pfam" id="PF24883">
    <property type="entry name" value="NPHP3_N"/>
    <property type="match status" value="1"/>
</dbReference>
<feature type="non-terminal residue" evidence="3">
    <location>
        <position position="271"/>
    </location>
</feature>
<evidence type="ECO:0000313" key="3">
    <source>
        <dbReference type="EMBL" id="KDR71898.1"/>
    </source>
</evidence>
<dbReference type="HOGENOM" id="CLU_000288_6_10_1"/>
<dbReference type="PANTHER" id="PTHR10039:SF14">
    <property type="entry name" value="NACHT DOMAIN-CONTAINING PROTEIN"/>
    <property type="match status" value="1"/>
</dbReference>
<dbReference type="InterPro" id="IPR056884">
    <property type="entry name" value="NPHP3-like_N"/>
</dbReference>
<sequence length="271" mass="30464">GAIHDSAQRYPPGKCHPGTREEIIKAVLEWINDPDPSSDILWIYGPVGVGKSAIMQTIAELLREENIVRYAGSFFFARDVAGRDDGTCLFSTLAYQIATNLPGMRALINDAMKIDQTLPTKSMDVQLKSLIVDPLALSSYFLHQPTIIIDGLDECRDSFTQRHILSLISNAITDSRVPLRFLIVSRPESWISDCFNKAPLFRLTKRISVGESLDTYNDIRKYLKDGFAKIYSEHLDIMSGVALPWPSEEIINYFVKHASGQFIYASTVLKF</sequence>
<reference evidence="4" key="1">
    <citation type="journal article" date="2014" name="Proc. Natl. Acad. Sci. U.S.A.">
        <title>Extensive sampling of basidiomycete genomes demonstrates inadequacy of the white-rot/brown-rot paradigm for wood decay fungi.</title>
        <authorList>
            <person name="Riley R."/>
            <person name="Salamov A.A."/>
            <person name="Brown D.W."/>
            <person name="Nagy L.G."/>
            <person name="Floudas D."/>
            <person name="Held B.W."/>
            <person name="Levasseur A."/>
            <person name="Lombard V."/>
            <person name="Morin E."/>
            <person name="Otillar R."/>
            <person name="Lindquist E.A."/>
            <person name="Sun H."/>
            <person name="LaButti K.M."/>
            <person name="Schmutz J."/>
            <person name="Jabbour D."/>
            <person name="Luo H."/>
            <person name="Baker S.E."/>
            <person name="Pisabarro A.G."/>
            <person name="Walton J.D."/>
            <person name="Blanchette R.A."/>
            <person name="Henrissat B."/>
            <person name="Martin F."/>
            <person name="Cullen D."/>
            <person name="Hibbett D.S."/>
            <person name="Grigoriev I.V."/>
        </authorList>
    </citation>
    <scope>NUCLEOTIDE SEQUENCE [LARGE SCALE GENOMIC DNA]</scope>
    <source>
        <strain evidence="4">CBS 339.88</strain>
    </source>
</reference>
<dbReference type="Gene3D" id="3.40.50.300">
    <property type="entry name" value="P-loop containing nucleotide triphosphate hydrolases"/>
    <property type="match status" value="1"/>
</dbReference>
<gene>
    <name evidence="3" type="ORF">GALMADRAFT_28434</name>
</gene>
<dbReference type="OrthoDB" id="5967843at2759"/>
<dbReference type="SUPFAM" id="SSF52540">
    <property type="entry name" value="P-loop containing nucleoside triphosphate hydrolases"/>
    <property type="match status" value="1"/>
</dbReference>
<dbReference type="PROSITE" id="PS50837">
    <property type="entry name" value="NACHT"/>
    <property type="match status" value="1"/>
</dbReference>
<dbReference type="Proteomes" id="UP000027222">
    <property type="component" value="Unassembled WGS sequence"/>
</dbReference>
<evidence type="ECO:0000313" key="4">
    <source>
        <dbReference type="Proteomes" id="UP000027222"/>
    </source>
</evidence>
<dbReference type="InterPro" id="IPR007111">
    <property type="entry name" value="NACHT_NTPase"/>
</dbReference>
<accession>A0A067SYQ8</accession>
<keyword evidence="4" id="KW-1185">Reference proteome</keyword>
<evidence type="ECO:0000256" key="1">
    <source>
        <dbReference type="ARBA" id="ARBA00022737"/>
    </source>
</evidence>
<dbReference type="EMBL" id="KL142391">
    <property type="protein sequence ID" value="KDR71898.1"/>
    <property type="molecule type" value="Genomic_DNA"/>
</dbReference>
<feature type="domain" description="NACHT" evidence="2">
    <location>
        <begin position="39"/>
        <end position="189"/>
    </location>
</feature>
<proteinExistence type="predicted"/>
<dbReference type="AlphaFoldDB" id="A0A067SYQ8"/>
<name>A0A067SYQ8_GALM3</name>